<evidence type="ECO:0000313" key="9">
    <source>
        <dbReference type="EMBL" id="HCV80418.1"/>
    </source>
</evidence>
<dbReference type="SUPFAM" id="SSF52540">
    <property type="entry name" value="P-loop containing nucleoside triphosphate hydrolases"/>
    <property type="match status" value="1"/>
</dbReference>
<keyword evidence="1" id="KW-0639">Primosome</keyword>
<dbReference type="GO" id="GO:0005524">
    <property type="term" value="F:ATP binding"/>
    <property type="evidence" value="ECO:0007669"/>
    <property type="project" value="UniProtKB-KW"/>
</dbReference>
<comment type="caution">
    <text evidence="9">The sequence shown here is derived from an EMBL/GenBank/DDBJ whole genome shotgun (WGS) entry which is preliminary data.</text>
</comment>
<sequence>VLASATPSMESYYNQIHGKFNYIHLPERFGQAKYPQVHVVDMMKESEETDIYGGIFSRLLLDRIQDRLDKKEQIILFHNRRGFAPVLRCNDCGEVSMCLHCQIALTYHRDGKYLQCHFCNHTQRTLPSKCDHCQSFNIQLSGTGTQKVEDELKVKFPNAVMARLDADSAKSGVNITKVLQEFSKARINILLGTQMIAKGLDFDNVTLVGIINGDTGLYLPDFRAGERVFQLIYQAAGRSGRGSIPGEVVVQSYSTDNSVIQCATQLNLKKYYNICLDERRTLNYPPFSWMIRMEIRGKNKSAVEQSISDLNQRIKKLPKGVEKLGPAYCYRKKLRDYYRMQVVLKANKEFDQNGSKVHAYYKSIIANNGGLKLPGNLRLVVDVNPVSLL</sequence>
<evidence type="ECO:0000256" key="2">
    <source>
        <dbReference type="ARBA" id="ARBA00022705"/>
    </source>
</evidence>
<dbReference type="PANTHER" id="PTHR30580">
    <property type="entry name" value="PRIMOSOMAL PROTEIN N"/>
    <property type="match status" value="1"/>
</dbReference>
<dbReference type="InterPro" id="IPR040498">
    <property type="entry name" value="PriA_CRR"/>
</dbReference>
<keyword evidence="3" id="KW-0479">Metal-binding</keyword>
<dbReference type="InterPro" id="IPR041236">
    <property type="entry name" value="PriA_C"/>
</dbReference>
<evidence type="ECO:0000256" key="1">
    <source>
        <dbReference type="ARBA" id="ARBA00022515"/>
    </source>
</evidence>
<dbReference type="InterPro" id="IPR001650">
    <property type="entry name" value="Helicase_C-like"/>
</dbReference>
<name>A0A3D5IYF3_9FLAO</name>
<dbReference type="GO" id="GO:0006270">
    <property type="term" value="P:DNA replication initiation"/>
    <property type="evidence" value="ECO:0007669"/>
    <property type="project" value="TreeGrafter"/>
</dbReference>
<feature type="domain" description="Helicase C-terminal" evidence="8">
    <location>
        <begin position="146"/>
        <end position="243"/>
    </location>
</feature>
<dbReference type="GO" id="GO:0006269">
    <property type="term" value="P:DNA replication, synthesis of primer"/>
    <property type="evidence" value="ECO:0007669"/>
    <property type="project" value="UniProtKB-KW"/>
</dbReference>
<keyword evidence="4" id="KW-0547">Nucleotide-binding</keyword>
<dbReference type="GO" id="GO:0046872">
    <property type="term" value="F:metal ion binding"/>
    <property type="evidence" value="ECO:0007669"/>
    <property type="project" value="UniProtKB-KW"/>
</dbReference>
<evidence type="ECO:0000313" key="10">
    <source>
        <dbReference type="Proteomes" id="UP000264330"/>
    </source>
</evidence>
<reference evidence="9 10" key="1">
    <citation type="journal article" date="2018" name="Nat. Biotechnol.">
        <title>A standardized bacterial taxonomy based on genome phylogeny substantially revises the tree of life.</title>
        <authorList>
            <person name="Parks D.H."/>
            <person name="Chuvochina M."/>
            <person name="Waite D.W."/>
            <person name="Rinke C."/>
            <person name="Skarshewski A."/>
            <person name="Chaumeil P.A."/>
            <person name="Hugenholtz P."/>
        </authorList>
    </citation>
    <scope>NUCLEOTIDE SEQUENCE [LARGE SCALE GENOMIC DNA]</scope>
    <source>
        <strain evidence="9">UBA9359</strain>
    </source>
</reference>
<keyword evidence="7" id="KW-0238">DNA-binding</keyword>
<dbReference type="NCBIfam" id="TIGR00595">
    <property type="entry name" value="priA"/>
    <property type="match status" value="1"/>
</dbReference>
<dbReference type="AlphaFoldDB" id="A0A3D5IYF3"/>
<evidence type="ECO:0000256" key="5">
    <source>
        <dbReference type="ARBA" id="ARBA00022833"/>
    </source>
</evidence>
<dbReference type="InterPro" id="IPR027417">
    <property type="entry name" value="P-loop_NTPase"/>
</dbReference>
<dbReference type="Proteomes" id="UP000264330">
    <property type="component" value="Unassembled WGS sequence"/>
</dbReference>
<evidence type="ECO:0000256" key="4">
    <source>
        <dbReference type="ARBA" id="ARBA00022741"/>
    </source>
</evidence>
<dbReference type="GO" id="GO:0006310">
    <property type="term" value="P:DNA recombination"/>
    <property type="evidence" value="ECO:0007669"/>
    <property type="project" value="InterPro"/>
</dbReference>
<dbReference type="Gene3D" id="3.40.50.300">
    <property type="entry name" value="P-loop containing nucleotide triphosphate hydrolases"/>
    <property type="match status" value="1"/>
</dbReference>
<proteinExistence type="predicted"/>
<feature type="non-terminal residue" evidence="9">
    <location>
        <position position="1"/>
    </location>
</feature>
<dbReference type="GO" id="GO:0043138">
    <property type="term" value="F:3'-5' DNA helicase activity"/>
    <property type="evidence" value="ECO:0007669"/>
    <property type="project" value="TreeGrafter"/>
</dbReference>
<dbReference type="PANTHER" id="PTHR30580:SF0">
    <property type="entry name" value="PRIMOSOMAL PROTEIN N"/>
    <property type="match status" value="1"/>
</dbReference>
<dbReference type="Pfam" id="PF00271">
    <property type="entry name" value="Helicase_C"/>
    <property type="match status" value="1"/>
</dbReference>
<accession>A0A3D5IYF3</accession>
<dbReference type="GO" id="GO:0006302">
    <property type="term" value="P:double-strand break repair"/>
    <property type="evidence" value="ECO:0007669"/>
    <property type="project" value="InterPro"/>
</dbReference>
<keyword evidence="5" id="KW-0862">Zinc</keyword>
<dbReference type="EMBL" id="DPMF01000115">
    <property type="protein sequence ID" value="HCV80418.1"/>
    <property type="molecule type" value="Genomic_DNA"/>
</dbReference>
<gene>
    <name evidence="9" type="primary">priA</name>
    <name evidence="9" type="ORF">DGQ38_05155</name>
</gene>
<dbReference type="SMART" id="SM00490">
    <property type="entry name" value="HELICc"/>
    <property type="match status" value="1"/>
</dbReference>
<dbReference type="GO" id="GO:1990077">
    <property type="term" value="C:primosome complex"/>
    <property type="evidence" value="ECO:0007669"/>
    <property type="project" value="UniProtKB-KW"/>
</dbReference>
<evidence type="ECO:0000256" key="3">
    <source>
        <dbReference type="ARBA" id="ARBA00022723"/>
    </source>
</evidence>
<protein>
    <submittedName>
        <fullName evidence="9">Primosomal protein N</fullName>
    </submittedName>
</protein>
<organism evidence="9 10">
    <name type="scientific">Zunongwangia profunda</name>
    <dbReference type="NCBI Taxonomy" id="398743"/>
    <lineage>
        <taxon>Bacteria</taxon>
        <taxon>Pseudomonadati</taxon>
        <taxon>Bacteroidota</taxon>
        <taxon>Flavobacteriia</taxon>
        <taxon>Flavobacteriales</taxon>
        <taxon>Flavobacteriaceae</taxon>
        <taxon>Zunongwangia</taxon>
    </lineage>
</organism>
<evidence type="ECO:0000259" key="8">
    <source>
        <dbReference type="SMART" id="SM00490"/>
    </source>
</evidence>
<dbReference type="Pfam" id="PF18319">
    <property type="entry name" value="Zn_ribbon_PriA"/>
    <property type="match status" value="1"/>
</dbReference>
<keyword evidence="6" id="KW-0067">ATP-binding</keyword>
<keyword evidence="2" id="KW-0235">DNA replication</keyword>
<dbReference type="Pfam" id="PF18074">
    <property type="entry name" value="PriA_C"/>
    <property type="match status" value="1"/>
</dbReference>
<dbReference type="InterPro" id="IPR005259">
    <property type="entry name" value="PriA"/>
</dbReference>
<dbReference type="GO" id="GO:0003677">
    <property type="term" value="F:DNA binding"/>
    <property type="evidence" value="ECO:0007669"/>
    <property type="project" value="UniProtKB-KW"/>
</dbReference>
<evidence type="ECO:0000256" key="7">
    <source>
        <dbReference type="ARBA" id="ARBA00023125"/>
    </source>
</evidence>
<evidence type="ECO:0000256" key="6">
    <source>
        <dbReference type="ARBA" id="ARBA00022840"/>
    </source>
</evidence>